<accession>A0ABR0KEG6</accession>
<evidence type="ECO:0000256" key="3">
    <source>
        <dbReference type="ARBA" id="ARBA00022664"/>
    </source>
</evidence>
<gene>
    <name evidence="10" type="ORF">LTR24_003622</name>
</gene>
<evidence type="ECO:0000256" key="7">
    <source>
        <dbReference type="ARBA" id="ARBA00023242"/>
    </source>
</evidence>
<keyword evidence="7" id="KW-0539">Nucleus</keyword>
<keyword evidence="3" id="KW-0507">mRNA processing</keyword>
<dbReference type="Pfam" id="PF10197">
    <property type="entry name" value="Cir_N"/>
    <property type="match status" value="1"/>
</dbReference>
<keyword evidence="6" id="KW-0508">mRNA splicing</keyword>
<reference evidence="10 11" key="1">
    <citation type="submission" date="2023-08" db="EMBL/GenBank/DDBJ databases">
        <title>Black Yeasts Isolated from many extreme environments.</title>
        <authorList>
            <person name="Coleine C."/>
            <person name="Stajich J.E."/>
            <person name="Selbmann L."/>
        </authorList>
    </citation>
    <scope>NUCLEOTIDE SEQUENCE [LARGE SCALE GENOMIC DNA]</scope>
    <source>
        <strain evidence="10 11">CCFEE 5885</strain>
    </source>
</reference>
<dbReference type="InterPro" id="IPR023631">
    <property type="entry name" value="Amidase_dom"/>
</dbReference>
<dbReference type="SUPFAM" id="SSF75304">
    <property type="entry name" value="Amidase signature (AS) enzymes"/>
    <property type="match status" value="1"/>
</dbReference>
<feature type="region of interest" description="Disordered" evidence="8">
    <location>
        <begin position="41"/>
        <end position="84"/>
    </location>
</feature>
<evidence type="ECO:0000256" key="2">
    <source>
        <dbReference type="ARBA" id="ARBA00006695"/>
    </source>
</evidence>
<evidence type="ECO:0000259" key="9">
    <source>
        <dbReference type="SMART" id="SM01083"/>
    </source>
</evidence>
<protein>
    <recommendedName>
        <fullName evidence="9">CBF1-interacting co-repressor CIR N-terminal domain-containing protein</fullName>
    </recommendedName>
</protein>
<keyword evidence="5" id="KW-0175">Coiled coil</keyword>
<dbReference type="Pfam" id="PF01425">
    <property type="entry name" value="Amidase"/>
    <property type="match status" value="1"/>
</dbReference>
<feature type="compositionally biased region" description="Low complexity" evidence="8">
    <location>
        <begin position="73"/>
        <end position="83"/>
    </location>
</feature>
<dbReference type="EMBL" id="JAVRRG010000034">
    <property type="protein sequence ID" value="KAK5094466.1"/>
    <property type="molecule type" value="Genomic_DNA"/>
</dbReference>
<dbReference type="SMART" id="SM01083">
    <property type="entry name" value="Cir_N"/>
    <property type="match status" value="1"/>
</dbReference>
<dbReference type="InterPro" id="IPR036928">
    <property type="entry name" value="AS_sf"/>
</dbReference>
<evidence type="ECO:0000256" key="1">
    <source>
        <dbReference type="ARBA" id="ARBA00004123"/>
    </source>
</evidence>
<feature type="compositionally biased region" description="Basic and acidic residues" evidence="8">
    <location>
        <begin position="188"/>
        <end position="208"/>
    </location>
</feature>
<dbReference type="Pfam" id="PF26053">
    <property type="entry name" value="DUF8016"/>
    <property type="match status" value="1"/>
</dbReference>
<keyword evidence="11" id="KW-1185">Reference proteome</keyword>
<dbReference type="Gene3D" id="3.90.1300.10">
    <property type="entry name" value="Amidase signature (AS) domain"/>
    <property type="match status" value="1"/>
</dbReference>
<dbReference type="InterPro" id="IPR019339">
    <property type="entry name" value="CIR_N_dom"/>
</dbReference>
<evidence type="ECO:0000256" key="4">
    <source>
        <dbReference type="ARBA" id="ARBA00022728"/>
    </source>
</evidence>
<name>A0ABR0KEG6_9EURO</name>
<sequence>MGGDLNLKKSWHPSLMSNQKKVWEEEHRALEERKKIEQIRKERDEERQLQELQDLQEAAGGKKRQSRVDWMYSGPSSGQTGTTEETEAFLLGKRRVDTLLQGKEKEGLQKAASQDAFVAVQNANTARDTASKIRDDPLLAIKKQEQAAYEAMMSDPVKRRMLLKAAGRDEEPDRERKRREHHHHSSRHRDIDNEGRSRHRSSRDDDQQYGRSRHRRRILFPRSMATVASQIFSIDEQQYLIYPTRVSLKSQLLKHLKTNQSHQDLVAVTAISWDKSVFTKDDLEDVCHRYENSDDVWARGFLSLVILLQPPKMKCLTSSKRILSINNARAKLPAGPLVIQKATGHIFMVAKLMPDTNAAFVSSIVPSTKIKAGFTEYMRSEDVQIPVPSKLYFPENKKKPLNGVRVAVKDSIALKGLRTSFGSKAWLDTYPAERATAPCIQKLVDAGAIVLGQVKTTEFAEGVDACEWIDTVCPFNPRGDGQQEVSSSSSGSAAAMAAYDWLDVAVGTDTGGSIRHPAGVNGCYGQRPTHGRVDLAGVLGATDLFNTVGIFARDVEAFSKVGGYLVDGTSLERRMMPAERKFNLLYPTRAPQTRNPDPHHGGQHRWFPHPEIDQSTWTEAEKQIEQTVVQMEKLFNCRRIPFNINELWRATPVIGQPKSLDEAVGHIYSAVTTSSAFHTGIKEFVAEYKRQNGGMEPAISDIVRARLDHGRTVTPEEISDALQAMQAFREWTENTIFGSYDADSTTILIFPQTCGRPNYRDELPDRSVLFNDTFSIYAFGYLVGCPDYTLPVAEVPYTSKVSGQTEYLPASISLIGRPGTDLELFDVVKYLHQHGALSDLKAGSRMFSDN</sequence>
<comment type="similarity">
    <text evidence="2">Belongs to the CWC25 family.</text>
</comment>
<dbReference type="PANTHER" id="PTHR46310:SF7">
    <property type="entry name" value="AMIDASE 1"/>
    <property type="match status" value="1"/>
</dbReference>
<feature type="region of interest" description="Disordered" evidence="8">
    <location>
        <begin position="1"/>
        <end position="20"/>
    </location>
</feature>
<evidence type="ECO:0000256" key="5">
    <source>
        <dbReference type="ARBA" id="ARBA00023054"/>
    </source>
</evidence>
<evidence type="ECO:0000256" key="8">
    <source>
        <dbReference type="SAM" id="MobiDB-lite"/>
    </source>
</evidence>
<feature type="compositionally biased region" description="Basic and acidic residues" evidence="8">
    <location>
        <begin position="166"/>
        <end position="175"/>
    </location>
</feature>
<keyword evidence="4" id="KW-0747">Spliceosome</keyword>
<evidence type="ECO:0000256" key="6">
    <source>
        <dbReference type="ARBA" id="ARBA00023187"/>
    </source>
</evidence>
<evidence type="ECO:0000313" key="10">
    <source>
        <dbReference type="EMBL" id="KAK5094466.1"/>
    </source>
</evidence>
<dbReference type="InterPro" id="IPR022209">
    <property type="entry name" value="CWC25"/>
</dbReference>
<dbReference type="Proteomes" id="UP001345013">
    <property type="component" value="Unassembled WGS sequence"/>
</dbReference>
<proteinExistence type="inferred from homology"/>
<feature type="domain" description="CBF1-interacting co-repressor CIR N-terminal" evidence="9">
    <location>
        <begin position="10"/>
        <end position="46"/>
    </location>
</feature>
<feature type="compositionally biased region" description="Basic residues" evidence="8">
    <location>
        <begin position="176"/>
        <end position="187"/>
    </location>
</feature>
<dbReference type="InterPro" id="IPR058329">
    <property type="entry name" value="Arp1_N"/>
</dbReference>
<feature type="region of interest" description="Disordered" evidence="8">
    <location>
        <begin position="165"/>
        <end position="215"/>
    </location>
</feature>
<evidence type="ECO:0000313" key="11">
    <source>
        <dbReference type="Proteomes" id="UP001345013"/>
    </source>
</evidence>
<comment type="caution">
    <text evidence="10">The sequence shown here is derived from an EMBL/GenBank/DDBJ whole genome shotgun (WGS) entry which is preliminary data.</text>
</comment>
<dbReference type="Pfam" id="PF12542">
    <property type="entry name" value="CWC25"/>
    <property type="match status" value="1"/>
</dbReference>
<comment type="subcellular location">
    <subcellularLocation>
        <location evidence="1">Nucleus</location>
    </subcellularLocation>
</comment>
<organism evidence="10 11">
    <name type="scientific">Lithohypha guttulata</name>
    <dbReference type="NCBI Taxonomy" id="1690604"/>
    <lineage>
        <taxon>Eukaryota</taxon>
        <taxon>Fungi</taxon>
        <taxon>Dikarya</taxon>
        <taxon>Ascomycota</taxon>
        <taxon>Pezizomycotina</taxon>
        <taxon>Eurotiomycetes</taxon>
        <taxon>Chaetothyriomycetidae</taxon>
        <taxon>Chaetothyriales</taxon>
        <taxon>Trichomeriaceae</taxon>
        <taxon>Lithohypha</taxon>
    </lineage>
</organism>
<dbReference type="PANTHER" id="PTHR46310">
    <property type="entry name" value="AMIDASE 1"/>
    <property type="match status" value="1"/>
</dbReference>